<dbReference type="EMBL" id="JAZDQQ010000021">
    <property type="protein sequence ID" value="MEE1882718.1"/>
    <property type="molecule type" value="Genomic_DNA"/>
</dbReference>
<dbReference type="Pfam" id="PF05036">
    <property type="entry name" value="SPOR"/>
    <property type="match status" value="1"/>
</dbReference>
<dbReference type="InterPro" id="IPR036680">
    <property type="entry name" value="SPOR-like_sf"/>
</dbReference>
<reference evidence="2 6" key="3">
    <citation type="submission" date="2024-01" db="EMBL/GenBank/DDBJ databases">
        <title>Unpublished Manusciprt.</title>
        <authorList>
            <person name="Duman M."/>
            <person name="Valdes E.G."/>
            <person name="Ajmi N."/>
            <person name="Altun S."/>
            <person name="Saticioglu I.B."/>
        </authorList>
    </citation>
    <scope>NUCLEOTIDE SEQUENCE [LARGE SCALE GENOMIC DNA]</scope>
    <source>
        <strain evidence="2 6">139P</strain>
    </source>
</reference>
<dbReference type="RefSeq" id="WP_038705819.1">
    <property type="nucleotide sequence ID" value="NZ_CATKPM010000072.1"/>
</dbReference>
<dbReference type="AlphaFoldDB" id="A0A1H9E489"/>
<evidence type="ECO:0000313" key="6">
    <source>
        <dbReference type="Proteomes" id="UP001329505"/>
    </source>
</evidence>
<dbReference type="Proteomes" id="UP001329505">
    <property type="component" value="Unassembled WGS sequence"/>
</dbReference>
<reference evidence="4" key="2">
    <citation type="submission" date="2021-08" db="EMBL/GenBank/DDBJ databases">
        <authorList>
            <person name="Yaryura P.M."/>
            <person name="Bianco M.I."/>
            <person name="Morais C."/>
            <person name="Setubal J.C."/>
        </authorList>
    </citation>
    <scope>NUCLEOTIDE SEQUENCE</scope>
    <source>
        <strain evidence="4">AP1</strain>
    </source>
</reference>
<proteinExistence type="predicted"/>
<name>A0A1H9E489_9PSED</name>
<protein>
    <submittedName>
        <fullName evidence="2">SPOR domain-containing protein</fullName>
    </submittedName>
    <submittedName>
        <fullName evidence="3">Sporulation related domain-containing protein</fullName>
    </submittedName>
</protein>
<accession>A0A1H9E489</accession>
<dbReference type="KEGG" id="pmos:O165_005690"/>
<dbReference type="InterPro" id="IPR007730">
    <property type="entry name" value="SPOR-like_dom"/>
</dbReference>
<organism evidence="3 5">
    <name type="scientific">Pseudomonas soli</name>
    <dbReference type="NCBI Taxonomy" id="1306993"/>
    <lineage>
        <taxon>Bacteria</taxon>
        <taxon>Pseudomonadati</taxon>
        <taxon>Pseudomonadota</taxon>
        <taxon>Gammaproteobacteria</taxon>
        <taxon>Pseudomonadales</taxon>
        <taxon>Pseudomonadaceae</taxon>
        <taxon>Pseudomonas</taxon>
    </lineage>
</organism>
<dbReference type="Proteomes" id="UP000199221">
    <property type="component" value="Unassembled WGS sequence"/>
</dbReference>
<evidence type="ECO:0000259" key="1">
    <source>
        <dbReference type="PROSITE" id="PS51724"/>
    </source>
</evidence>
<feature type="domain" description="SPOR" evidence="1">
    <location>
        <begin position="110"/>
        <end position="185"/>
    </location>
</feature>
<reference evidence="3 5" key="1">
    <citation type="submission" date="2016-10" db="EMBL/GenBank/DDBJ databases">
        <authorList>
            <person name="de Groot N.N."/>
        </authorList>
    </citation>
    <scope>NUCLEOTIDE SEQUENCE [LARGE SCALE GENOMIC DNA]</scope>
    <source>
        <strain evidence="3 5">LMG 27941</strain>
    </source>
</reference>
<evidence type="ECO:0000313" key="4">
    <source>
        <dbReference type="EMBL" id="UXZ44543.1"/>
    </source>
</evidence>
<dbReference type="EMBL" id="CP083803">
    <property type="protein sequence ID" value="UXZ44543.1"/>
    <property type="molecule type" value="Genomic_DNA"/>
</dbReference>
<dbReference type="EMBL" id="FOEQ01000002">
    <property type="protein sequence ID" value="SEQ20534.1"/>
    <property type="molecule type" value="Genomic_DNA"/>
</dbReference>
<dbReference type="Proteomes" id="UP001209279">
    <property type="component" value="Chromosome"/>
</dbReference>
<keyword evidence="6" id="KW-1185">Reference proteome</keyword>
<evidence type="ECO:0000313" key="3">
    <source>
        <dbReference type="EMBL" id="SEQ20534.1"/>
    </source>
</evidence>
<gene>
    <name evidence="4" type="ORF">K7K07_21090</name>
    <name evidence="3" type="ORF">SAMN05216230_102171</name>
    <name evidence="2" type="ORF">V0R55_21365</name>
</gene>
<dbReference type="SUPFAM" id="SSF110997">
    <property type="entry name" value="Sporulation related repeat"/>
    <property type="match status" value="1"/>
</dbReference>
<dbReference type="GeneID" id="93677196"/>
<evidence type="ECO:0000313" key="5">
    <source>
        <dbReference type="Proteomes" id="UP000199221"/>
    </source>
</evidence>
<dbReference type="GO" id="GO:0042834">
    <property type="term" value="F:peptidoglycan binding"/>
    <property type="evidence" value="ECO:0007669"/>
    <property type="project" value="InterPro"/>
</dbReference>
<dbReference type="PROSITE" id="PS51724">
    <property type="entry name" value="SPOR"/>
    <property type="match status" value="1"/>
</dbReference>
<evidence type="ECO:0000313" key="2">
    <source>
        <dbReference type="EMBL" id="MEE1882718.1"/>
    </source>
</evidence>
<sequence length="189" mass="20654">MRKLAVVMAVLALAGCNNEVEGVHKQVAEHLNNPKTAKFANVRFDTQGSICGQVRGKDDAGQYEPYRSYVAIKHDGQYEILIDETGNNLRIREVCGGADLQRRAEALADQPAPEGWDVEVIQGPNMGALTDMTARLIEKGIPSWVEYRDGKPVVLMGPFPAKAEADARKAEVMAKLGTDSIVIQHGVKR</sequence>
<dbReference type="PROSITE" id="PS51257">
    <property type="entry name" value="PROKAR_LIPOPROTEIN"/>
    <property type="match status" value="1"/>
</dbReference>